<proteinExistence type="predicted"/>
<organism evidence="2 3">
    <name type="scientific">Euplotes crassus</name>
    <dbReference type="NCBI Taxonomy" id="5936"/>
    <lineage>
        <taxon>Eukaryota</taxon>
        <taxon>Sar</taxon>
        <taxon>Alveolata</taxon>
        <taxon>Ciliophora</taxon>
        <taxon>Intramacronucleata</taxon>
        <taxon>Spirotrichea</taxon>
        <taxon>Hypotrichia</taxon>
        <taxon>Euplotida</taxon>
        <taxon>Euplotidae</taxon>
        <taxon>Moneuplotes</taxon>
    </lineage>
</organism>
<gene>
    <name evidence="2" type="ORF">ECRASSUSDP1_LOCUS2951</name>
</gene>
<name>A0AAD1U9U6_EUPCR</name>
<dbReference type="Proteomes" id="UP001295684">
    <property type="component" value="Unassembled WGS sequence"/>
</dbReference>
<dbReference type="EMBL" id="CAMPGE010002827">
    <property type="protein sequence ID" value="CAI2361639.1"/>
    <property type="molecule type" value="Genomic_DNA"/>
</dbReference>
<evidence type="ECO:0000256" key="1">
    <source>
        <dbReference type="SAM" id="MobiDB-lite"/>
    </source>
</evidence>
<feature type="compositionally biased region" description="Basic and acidic residues" evidence="1">
    <location>
        <begin position="248"/>
        <end position="257"/>
    </location>
</feature>
<sequence length="257" mass="29897">MALAEPYVIEEQILHFRNIHNITYINYDTGESKADDSHNWEVEEVEPPSILDRFVTNNVPVKKTIRLGHLAGEDNVSEEEHSKKGSLSIQSKTSLFKRDLKLKGINHLTKKFAPIQKPVVVEQEDPEDLFTTQMRVIKIKEYELEQQEIKKAKDVRRKLLAKSRAAALKNEEKLLAKRAYTYNYDGEIIFVKPNNNDRMPQTLSQPRIRTKLKPMIKTSQETIHNIKRSNLSQDEIVQKHFKPTPTQESEKLSKKKK</sequence>
<protein>
    <submittedName>
        <fullName evidence="2">Uncharacterized protein</fullName>
    </submittedName>
</protein>
<feature type="compositionally biased region" description="Polar residues" evidence="1">
    <location>
        <begin position="224"/>
        <end position="235"/>
    </location>
</feature>
<reference evidence="2" key="1">
    <citation type="submission" date="2023-07" db="EMBL/GenBank/DDBJ databases">
        <authorList>
            <consortium name="AG Swart"/>
            <person name="Singh M."/>
            <person name="Singh A."/>
            <person name="Seah K."/>
            <person name="Emmerich C."/>
        </authorList>
    </citation>
    <scope>NUCLEOTIDE SEQUENCE</scope>
    <source>
        <strain evidence="2">DP1</strain>
    </source>
</reference>
<feature type="region of interest" description="Disordered" evidence="1">
    <location>
        <begin position="224"/>
        <end position="257"/>
    </location>
</feature>
<dbReference type="AlphaFoldDB" id="A0AAD1U9U6"/>
<accession>A0AAD1U9U6</accession>
<keyword evidence="3" id="KW-1185">Reference proteome</keyword>
<evidence type="ECO:0000313" key="3">
    <source>
        <dbReference type="Proteomes" id="UP001295684"/>
    </source>
</evidence>
<comment type="caution">
    <text evidence="2">The sequence shown here is derived from an EMBL/GenBank/DDBJ whole genome shotgun (WGS) entry which is preliminary data.</text>
</comment>
<evidence type="ECO:0000313" key="2">
    <source>
        <dbReference type="EMBL" id="CAI2361639.1"/>
    </source>
</evidence>